<dbReference type="GO" id="GO:0008865">
    <property type="term" value="F:fructokinase activity"/>
    <property type="evidence" value="ECO:0007669"/>
    <property type="project" value="UniProtKB-EC"/>
</dbReference>
<dbReference type="Proteomes" id="UP000199128">
    <property type="component" value="Unassembled WGS sequence"/>
</dbReference>
<evidence type="ECO:0000256" key="2">
    <source>
        <dbReference type="ARBA" id="ARBA00006479"/>
    </source>
</evidence>
<comment type="cofactor">
    <cofactor evidence="1">
        <name>Mg(2+)</name>
        <dbReference type="ChEBI" id="CHEBI:18420"/>
    </cofactor>
</comment>
<dbReference type="PANTHER" id="PTHR42742:SF3">
    <property type="entry name" value="FRUCTOKINASE"/>
    <property type="match status" value="1"/>
</dbReference>
<gene>
    <name evidence="9" type="ORF">SAMN05216446_0673</name>
    <name evidence="8" type="ORF">SAMN05216447_1164</name>
</gene>
<comment type="catalytic activity">
    <reaction evidence="7">
        <text>D-fructose + ATP = D-fructose 6-phosphate + ADP + H(+)</text>
        <dbReference type="Rhea" id="RHEA:16125"/>
        <dbReference type="ChEBI" id="CHEBI:15378"/>
        <dbReference type="ChEBI" id="CHEBI:30616"/>
        <dbReference type="ChEBI" id="CHEBI:37721"/>
        <dbReference type="ChEBI" id="CHEBI:61527"/>
        <dbReference type="ChEBI" id="CHEBI:456216"/>
        <dbReference type="EC" id="2.7.1.4"/>
    </reaction>
</comment>
<dbReference type="GO" id="GO:0046872">
    <property type="term" value="F:metal ion binding"/>
    <property type="evidence" value="ECO:0007669"/>
    <property type="project" value="UniProtKB-KW"/>
</dbReference>
<evidence type="ECO:0000256" key="6">
    <source>
        <dbReference type="ARBA" id="ARBA00038887"/>
    </source>
</evidence>
<protein>
    <recommendedName>
        <fullName evidence="6">fructokinase</fullName>
        <ecNumber evidence="6">2.7.1.4</ecNumber>
    </recommendedName>
</protein>
<organism evidence="9 10">
    <name type="scientific">Parafannyhessea umbonata</name>
    <dbReference type="NCBI Taxonomy" id="604330"/>
    <lineage>
        <taxon>Bacteria</taxon>
        <taxon>Bacillati</taxon>
        <taxon>Actinomycetota</taxon>
        <taxon>Coriobacteriia</taxon>
        <taxon>Coriobacteriales</taxon>
        <taxon>Atopobiaceae</taxon>
        <taxon>Parafannyhessea</taxon>
    </lineage>
</organism>
<keyword evidence="9" id="KW-0808">Transferase</keyword>
<comment type="similarity">
    <text evidence="2">Belongs to the ROK (NagC/XylR) family.</text>
</comment>
<accession>A0A1H9NZJ7</accession>
<dbReference type="Proteomes" id="UP000199135">
    <property type="component" value="Unassembled WGS sequence"/>
</dbReference>
<evidence type="ECO:0000313" key="11">
    <source>
        <dbReference type="Proteomes" id="UP000199135"/>
    </source>
</evidence>
<dbReference type="InterPro" id="IPR051804">
    <property type="entry name" value="Carb_Metab_Reg_Kinase/Isom"/>
</dbReference>
<dbReference type="PANTHER" id="PTHR42742">
    <property type="entry name" value="TRANSCRIPTIONAL REPRESSOR MPRA"/>
    <property type="match status" value="1"/>
</dbReference>
<evidence type="ECO:0000256" key="5">
    <source>
        <dbReference type="ARBA" id="ARBA00022842"/>
    </source>
</evidence>
<keyword evidence="3" id="KW-0479">Metal-binding</keyword>
<sequence>MSKRIGALEAGGTKMVLAVGDADGNIEEQVSMPTVAPDEVVPQMAAWFAERNVDAIGIGAFGPTAVNPKSPDFGRILFTPKLAWQGYDFLGNVRKGCDVPMGYDTDVNVACLGEATFGCARGLDSVVYITIGTGIGAGVMIGGELVHGMLHPEAGHILLTVSPGDPGSCICPSHDRCFEGLASGPSIEARWGAPAKKLVDRPEVWELESDYIAQALETYVVCYSPQKIILGGGVMHQEQLLPLVREKFAAYLNKYLRTPELEDLDSYIVPNSLNEKQGILGCLELGRRALEAQADR</sequence>
<dbReference type="EMBL" id="FOGP01000002">
    <property type="protein sequence ID" value="SER40753.1"/>
    <property type="molecule type" value="Genomic_DNA"/>
</dbReference>
<evidence type="ECO:0000256" key="1">
    <source>
        <dbReference type="ARBA" id="ARBA00001946"/>
    </source>
</evidence>
<keyword evidence="4" id="KW-0862">Zinc</keyword>
<dbReference type="SUPFAM" id="SSF53067">
    <property type="entry name" value="Actin-like ATPase domain"/>
    <property type="match status" value="1"/>
</dbReference>
<dbReference type="InterPro" id="IPR000600">
    <property type="entry name" value="ROK"/>
</dbReference>
<reference evidence="9" key="1">
    <citation type="submission" date="2016-10" db="EMBL/GenBank/DDBJ databases">
        <authorList>
            <person name="de Groot N.N."/>
        </authorList>
    </citation>
    <scope>NUCLEOTIDE SEQUENCE [LARGE SCALE GENOMIC DNA]</scope>
    <source>
        <strain evidence="9">KHGC19</strain>
    </source>
</reference>
<dbReference type="Pfam" id="PF00480">
    <property type="entry name" value="ROK"/>
    <property type="match status" value="1"/>
</dbReference>
<dbReference type="EC" id="2.7.1.4" evidence="6"/>
<dbReference type="PROSITE" id="PS01125">
    <property type="entry name" value="ROK"/>
    <property type="match status" value="1"/>
</dbReference>
<evidence type="ECO:0000313" key="8">
    <source>
        <dbReference type="EMBL" id="SEH70784.1"/>
    </source>
</evidence>
<dbReference type="InterPro" id="IPR043129">
    <property type="entry name" value="ATPase_NBD"/>
</dbReference>
<keyword evidence="5" id="KW-0460">Magnesium</keyword>
<reference evidence="10 11" key="2">
    <citation type="submission" date="2016-10" db="EMBL/GenBank/DDBJ databases">
        <authorList>
            <person name="Varghese N."/>
            <person name="Submissions S."/>
        </authorList>
    </citation>
    <scope>NUCLEOTIDE SEQUENCE [LARGE SCALE GENOMIC DNA]</scope>
    <source>
        <strain evidence="10">KHGC19</strain>
        <strain evidence="8 11">WCP15</strain>
    </source>
</reference>
<dbReference type="Gene3D" id="3.30.420.40">
    <property type="match status" value="2"/>
</dbReference>
<dbReference type="AlphaFoldDB" id="A0A1H9NZJ7"/>
<dbReference type="EMBL" id="FNWT01000016">
    <property type="protein sequence ID" value="SEH70784.1"/>
    <property type="molecule type" value="Genomic_DNA"/>
</dbReference>
<dbReference type="InterPro" id="IPR049874">
    <property type="entry name" value="ROK_cs"/>
</dbReference>
<evidence type="ECO:0000313" key="10">
    <source>
        <dbReference type="Proteomes" id="UP000199128"/>
    </source>
</evidence>
<evidence type="ECO:0000256" key="4">
    <source>
        <dbReference type="ARBA" id="ARBA00022833"/>
    </source>
</evidence>
<dbReference type="RefSeq" id="WP_078686865.1">
    <property type="nucleotide sequence ID" value="NZ_FNWT01000016.1"/>
</dbReference>
<name>A0A1H9NZJ7_9ACTN</name>
<keyword evidence="11" id="KW-1185">Reference proteome</keyword>
<evidence type="ECO:0000313" key="9">
    <source>
        <dbReference type="EMBL" id="SER40753.1"/>
    </source>
</evidence>
<dbReference type="CDD" id="cd24067">
    <property type="entry name" value="ASKHA_NBD_ROK_BsFRK-like"/>
    <property type="match status" value="1"/>
</dbReference>
<evidence type="ECO:0000256" key="3">
    <source>
        <dbReference type="ARBA" id="ARBA00022723"/>
    </source>
</evidence>
<keyword evidence="9" id="KW-0418">Kinase</keyword>
<proteinExistence type="inferred from homology"/>
<evidence type="ECO:0000256" key="7">
    <source>
        <dbReference type="ARBA" id="ARBA00048451"/>
    </source>
</evidence>